<dbReference type="GeneID" id="94365553"/>
<reference evidence="7 8" key="1">
    <citation type="submission" date="2018-05" db="EMBL/GenBank/DDBJ databases">
        <title>Pararhodobacter marina sp. nov., isolated from deep-sea water of the Indian Ocean.</title>
        <authorList>
            <person name="Lai Q.Sr."/>
            <person name="Liu X."/>
            <person name="Shao Z."/>
        </authorList>
    </citation>
    <scope>NUCLEOTIDE SEQUENCE [LARGE SCALE GENOMIC DNA]</scope>
    <source>
        <strain evidence="7 8">CIC4N-9</strain>
    </source>
</reference>
<feature type="domain" description="ABC transporter" evidence="6">
    <location>
        <begin position="5"/>
        <end position="228"/>
    </location>
</feature>
<dbReference type="InterPro" id="IPR003439">
    <property type="entry name" value="ABC_transporter-like_ATP-bd"/>
</dbReference>
<dbReference type="Proteomes" id="UP000244940">
    <property type="component" value="Unassembled WGS sequence"/>
</dbReference>
<dbReference type="Gene3D" id="3.40.50.300">
    <property type="entry name" value="P-loop containing nucleotide triphosphate hydrolases"/>
    <property type="match status" value="1"/>
</dbReference>
<keyword evidence="2" id="KW-0813">Transport</keyword>
<protein>
    <submittedName>
        <fullName evidence="7">ABC transporter ATP-binding protein</fullName>
    </submittedName>
</protein>
<dbReference type="SMART" id="SM00382">
    <property type="entry name" value="AAA"/>
    <property type="match status" value="1"/>
</dbReference>
<dbReference type="RefSeq" id="WP_109533501.1">
    <property type="nucleotide sequence ID" value="NZ_QEYD01000006.1"/>
</dbReference>
<dbReference type="PANTHER" id="PTHR42711">
    <property type="entry name" value="ABC TRANSPORTER ATP-BINDING PROTEIN"/>
    <property type="match status" value="1"/>
</dbReference>
<dbReference type="AlphaFoldDB" id="A0A2U2C9T9"/>
<organism evidence="7 8">
    <name type="scientific">Pararhodobacter marinus</name>
    <dbReference type="NCBI Taxonomy" id="2184063"/>
    <lineage>
        <taxon>Bacteria</taxon>
        <taxon>Pseudomonadati</taxon>
        <taxon>Pseudomonadota</taxon>
        <taxon>Alphaproteobacteria</taxon>
        <taxon>Rhodobacterales</taxon>
        <taxon>Paracoccaceae</taxon>
        <taxon>Pararhodobacter</taxon>
    </lineage>
</organism>
<evidence type="ECO:0000259" key="6">
    <source>
        <dbReference type="PROSITE" id="PS50893"/>
    </source>
</evidence>
<dbReference type="PANTHER" id="PTHR42711:SF5">
    <property type="entry name" value="ABC TRANSPORTER ATP-BINDING PROTEIN NATA"/>
    <property type="match status" value="1"/>
</dbReference>
<dbReference type="CDD" id="cd03230">
    <property type="entry name" value="ABC_DR_subfamily_A"/>
    <property type="match status" value="1"/>
</dbReference>
<evidence type="ECO:0000313" key="8">
    <source>
        <dbReference type="Proteomes" id="UP000244940"/>
    </source>
</evidence>
<dbReference type="OrthoDB" id="9778547at2"/>
<keyword evidence="5 7" id="KW-0067">ATP-binding</keyword>
<evidence type="ECO:0000256" key="5">
    <source>
        <dbReference type="ARBA" id="ARBA00022840"/>
    </source>
</evidence>
<dbReference type="Pfam" id="PF00005">
    <property type="entry name" value="ABC_tran"/>
    <property type="match status" value="1"/>
</dbReference>
<keyword evidence="3" id="KW-0536">Nodulation</keyword>
<evidence type="ECO:0000256" key="1">
    <source>
        <dbReference type="ARBA" id="ARBA00005417"/>
    </source>
</evidence>
<dbReference type="InterPro" id="IPR003593">
    <property type="entry name" value="AAA+_ATPase"/>
</dbReference>
<evidence type="ECO:0000256" key="4">
    <source>
        <dbReference type="ARBA" id="ARBA00022741"/>
    </source>
</evidence>
<dbReference type="InterPro" id="IPR050763">
    <property type="entry name" value="ABC_transporter_ATP-binding"/>
</dbReference>
<keyword evidence="8" id="KW-1185">Reference proteome</keyword>
<accession>A0A2U2C9T9</accession>
<evidence type="ECO:0000256" key="2">
    <source>
        <dbReference type="ARBA" id="ARBA00022448"/>
    </source>
</evidence>
<name>A0A2U2C9T9_9RHOB</name>
<sequence>MLQAIEARGLAKRFGAVTAVEGVDLTLAPGEALGLLGPNGAGKSTLLSLVTGLRPADRGEIRIFGHPAGSEAARKSMGLTPQSAAFPPQITPRELIAYASARHGKRPDTDRLLTAFGLQRLIDRRMAGFSGGEVRRVALALAFCGAPRLAVVDEPTTGLDAATQEAFQSLARDYVASGGAMLLTSHHWDEIEAICDRLTMIDRGQRVLDGTLAEMRATMRINRISLVVDGAAPDWLPAPDTDGRRHLESADSDAVVTRLVREGVGFRDLLIHPLALKDILAHLRHEV</sequence>
<evidence type="ECO:0000256" key="3">
    <source>
        <dbReference type="ARBA" id="ARBA00022458"/>
    </source>
</evidence>
<dbReference type="GO" id="GO:0016887">
    <property type="term" value="F:ATP hydrolysis activity"/>
    <property type="evidence" value="ECO:0007669"/>
    <property type="project" value="InterPro"/>
</dbReference>
<dbReference type="GO" id="GO:0005524">
    <property type="term" value="F:ATP binding"/>
    <property type="evidence" value="ECO:0007669"/>
    <property type="project" value="UniProtKB-KW"/>
</dbReference>
<dbReference type="PROSITE" id="PS50893">
    <property type="entry name" value="ABC_TRANSPORTER_2"/>
    <property type="match status" value="1"/>
</dbReference>
<evidence type="ECO:0000313" key="7">
    <source>
        <dbReference type="EMBL" id="PWE28640.1"/>
    </source>
</evidence>
<dbReference type="InterPro" id="IPR027417">
    <property type="entry name" value="P-loop_NTPase"/>
</dbReference>
<comment type="similarity">
    <text evidence="1">Belongs to the ABC transporter superfamily.</text>
</comment>
<dbReference type="SUPFAM" id="SSF52540">
    <property type="entry name" value="P-loop containing nucleoside triphosphate hydrolases"/>
    <property type="match status" value="1"/>
</dbReference>
<keyword evidence="4" id="KW-0547">Nucleotide-binding</keyword>
<dbReference type="EMBL" id="QEYD01000006">
    <property type="protein sequence ID" value="PWE28640.1"/>
    <property type="molecule type" value="Genomic_DNA"/>
</dbReference>
<proteinExistence type="inferred from homology"/>
<comment type="caution">
    <text evidence="7">The sequence shown here is derived from an EMBL/GenBank/DDBJ whole genome shotgun (WGS) entry which is preliminary data.</text>
</comment>
<gene>
    <name evidence="7" type="ORF">C4N9_11695</name>
</gene>